<feature type="domain" description="HTH araC/xylS-type" evidence="4">
    <location>
        <begin position="212"/>
        <end position="311"/>
    </location>
</feature>
<dbReference type="Gene3D" id="1.10.10.60">
    <property type="entry name" value="Homeodomain-like"/>
    <property type="match status" value="1"/>
</dbReference>
<dbReference type="PANTHER" id="PTHR43280:SF32">
    <property type="entry name" value="TRANSCRIPTIONAL REGULATORY PROTEIN"/>
    <property type="match status" value="1"/>
</dbReference>
<evidence type="ECO:0000313" key="5">
    <source>
        <dbReference type="EMBL" id="NVO86495.1"/>
    </source>
</evidence>
<dbReference type="Pfam" id="PF12833">
    <property type="entry name" value="HTH_18"/>
    <property type="match status" value="1"/>
</dbReference>
<sequence length="315" mass="36214">MKQPAKESKESQVLETVTDYTRFYELPAPAHPLLTLIDLRPFSSAPAGPNRPELLDPVVLGLYTVFLKRNLNGPLYYGHHTYDFREGVMGFSAPGQIFRVAKELDTSRLSGWMLVFHPDLLRHHPLAQKIAGYGFFAYDVHEALHLSAPEEALLDTLLLGLRQEYERPIDAFSQDVLVAQLEVLLHYANRFYHRQFLTRRTAGHDLLNRFEALLANYFTPDSARPLPTVRHFADELHVSVAYLSDLLRTLTHQNAQQHIHHALIERAKHLLLSTNLTISETAFRLGFDYPQYFSRLFKRKTGRSPAAFRTEGWLQ</sequence>
<dbReference type="EMBL" id="JABKAV010000080">
    <property type="protein sequence ID" value="NVO86495.1"/>
    <property type="molecule type" value="Genomic_DNA"/>
</dbReference>
<organism evidence="5 6">
    <name type="scientific">Hymenobacter terrestris</name>
    <dbReference type="NCBI Taxonomy" id="2748310"/>
    <lineage>
        <taxon>Bacteria</taxon>
        <taxon>Pseudomonadati</taxon>
        <taxon>Bacteroidota</taxon>
        <taxon>Cytophagia</taxon>
        <taxon>Cytophagales</taxon>
        <taxon>Hymenobacteraceae</taxon>
        <taxon>Hymenobacter</taxon>
    </lineage>
</organism>
<accession>A0ABX2Q6B6</accession>
<dbReference type="SMART" id="SM00342">
    <property type="entry name" value="HTH_ARAC"/>
    <property type="match status" value="1"/>
</dbReference>
<evidence type="ECO:0000313" key="6">
    <source>
        <dbReference type="Proteomes" id="UP000626554"/>
    </source>
</evidence>
<gene>
    <name evidence="5" type="ORF">HW556_16530</name>
</gene>
<keyword evidence="2" id="KW-0238">DNA-binding</keyword>
<dbReference type="SUPFAM" id="SSF46689">
    <property type="entry name" value="Homeodomain-like"/>
    <property type="match status" value="1"/>
</dbReference>
<dbReference type="PRINTS" id="PR00032">
    <property type="entry name" value="HTHARAC"/>
</dbReference>
<evidence type="ECO:0000256" key="3">
    <source>
        <dbReference type="ARBA" id="ARBA00023163"/>
    </source>
</evidence>
<dbReference type="PANTHER" id="PTHR43280">
    <property type="entry name" value="ARAC-FAMILY TRANSCRIPTIONAL REGULATOR"/>
    <property type="match status" value="1"/>
</dbReference>
<dbReference type="PROSITE" id="PS01124">
    <property type="entry name" value="HTH_ARAC_FAMILY_2"/>
    <property type="match status" value="1"/>
</dbReference>
<keyword evidence="3" id="KW-0804">Transcription</keyword>
<dbReference type="InterPro" id="IPR018060">
    <property type="entry name" value="HTH_AraC"/>
</dbReference>
<dbReference type="Proteomes" id="UP000626554">
    <property type="component" value="Unassembled WGS sequence"/>
</dbReference>
<proteinExistence type="predicted"/>
<protein>
    <submittedName>
        <fullName evidence="5">Helix-turn-helix transcriptional regulator</fullName>
    </submittedName>
</protein>
<evidence type="ECO:0000256" key="2">
    <source>
        <dbReference type="ARBA" id="ARBA00023125"/>
    </source>
</evidence>
<dbReference type="RefSeq" id="WP_176901228.1">
    <property type="nucleotide sequence ID" value="NZ_JABKAV010000080.1"/>
</dbReference>
<comment type="caution">
    <text evidence="5">The sequence shown here is derived from an EMBL/GenBank/DDBJ whole genome shotgun (WGS) entry which is preliminary data.</text>
</comment>
<keyword evidence="1" id="KW-0805">Transcription regulation</keyword>
<dbReference type="InterPro" id="IPR009057">
    <property type="entry name" value="Homeodomain-like_sf"/>
</dbReference>
<evidence type="ECO:0000256" key="1">
    <source>
        <dbReference type="ARBA" id="ARBA00023015"/>
    </source>
</evidence>
<reference evidence="5 6" key="1">
    <citation type="submission" date="2020-05" db="EMBL/GenBank/DDBJ databases">
        <title>Hymenobacter terrestris sp. nov. and Hymenobacter lapidiphilus sp. nov., isolated from regoliths in Antarctica.</title>
        <authorList>
            <person name="Sedlacek I."/>
            <person name="Pantucek R."/>
            <person name="Zeman M."/>
            <person name="Holochova P."/>
            <person name="Kralova S."/>
            <person name="Stankova E."/>
            <person name="Sedo O."/>
            <person name="Micenkova L."/>
            <person name="Svec P."/>
            <person name="Gupta V."/>
            <person name="Sood U."/>
            <person name="Korpole U.S."/>
            <person name="Lal R."/>
        </authorList>
    </citation>
    <scope>NUCLEOTIDE SEQUENCE [LARGE SCALE GENOMIC DNA]</scope>
    <source>
        <strain evidence="5 6">P5252</strain>
    </source>
</reference>
<keyword evidence="6" id="KW-1185">Reference proteome</keyword>
<name>A0ABX2Q6B6_9BACT</name>
<evidence type="ECO:0000259" key="4">
    <source>
        <dbReference type="PROSITE" id="PS01124"/>
    </source>
</evidence>
<dbReference type="InterPro" id="IPR020449">
    <property type="entry name" value="Tscrpt_reg_AraC-type_HTH"/>
</dbReference>